<evidence type="ECO:0000256" key="5">
    <source>
        <dbReference type="ARBA" id="ARBA00023054"/>
    </source>
</evidence>
<evidence type="ECO:0000256" key="2">
    <source>
        <dbReference type="ARBA" id="ARBA00004300"/>
    </source>
</evidence>
<proteinExistence type="predicted"/>
<reference evidence="10 11" key="2">
    <citation type="submission" date="2019-01" db="EMBL/GenBank/DDBJ databases">
        <title>The decoding of complex shrimp genome reveals the adaptation for benthos swimmer, frequently molting mechanism and breeding impact on genome.</title>
        <authorList>
            <person name="Sun Y."/>
            <person name="Gao Y."/>
            <person name="Yu Y."/>
        </authorList>
    </citation>
    <scope>NUCLEOTIDE SEQUENCE [LARGE SCALE GENOMIC DNA]</scope>
    <source>
        <tissue evidence="10">Muscle</tissue>
    </source>
</reference>
<feature type="coiled-coil region" evidence="8">
    <location>
        <begin position="695"/>
        <end position="740"/>
    </location>
</feature>
<dbReference type="Proteomes" id="UP000283509">
    <property type="component" value="Unassembled WGS sequence"/>
</dbReference>
<comment type="subcellular location">
    <subcellularLocation>
        <location evidence="1">Cytoplasm</location>
        <location evidence="1">Cytoskeleton</location>
        <location evidence="1">Cilium basal body</location>
    </subcellularLocation>
    <subcellularLocation>
        <location evidence="2">Cytoplasm</location>
        <location evidence="2">Cytoskeleton</location>
        <location evidence="2">Microtubule organizing center</location>
        <location evidence="2">Centrosome</location>
    </subcellularLocation>
</comment>
<protein>
    <submittedName>
        <fullName evidence="10">Uncharacterized protein</fullName>
    </submittedName>
</protein>
<name>A0A423SL46_PENVA</name>
<evidence type="ECO:0000256" key="4">
    <source>
        <dbReference type="ARBA" id="ARBA00022794"/>
    </source>
</evidence>
<evidence type="ECO:0000256" key="7">
    <source>
        <dbReference type="ARBA" id="ARBA00023273"/>
    </source>
</evidence>
<accession>A0A423SL46</accession>
<dbReference type="InterPro" id="IPR026201">
    <property type="entry name" value="Cep290"/>
</dbReference>
<evidence type="ECO:0000256" key="6">
    <source>
        <dbReference type="ARBA" id="ARBA00023212"/>
    </source>
</evidence>
<evidence type="ECO:0000256" key="8">
    <source>
        <dbReference type="SAM" id="Coils"/>
    </source>
</evidence>
<evidence type="ECO:0000256" key="9">
    <source>
        <dbReference type="SAM" id="MobiDB-lite"/>
    </source>
</evidence>
<feature type="coiled-coil region" evidence="8">
    <location>
        <begin position="402"/>
        <end position="482"/>
    </location>
</feature>
<keyword evidence="3" id="KW-0963">Cytoplasm</keyword>
<dbReference type="GO" id="GO:0005813">
    <property type="term" value="C:centrosome"/>
    <property type="evidence" value="ECO:0007669"/>
    <property type="project" value="UniProtKB-SubCell"/>
</dbReference>
<sequence length="1916" mass="220628">MGVDWEYLRGVTGEAGEWREADLEELYQSLAGVTKLRPRDKTPEKLELLFTLTQAVMMTKYAQVVTLEEEVGRLAESAGRGDAQREQELQAEIKHLKKLLKSSQTSEAAPDDDVPYDWSSGWRIKKKEMEEALLRKNEEIQQFMDDLQSCENERASLRMTVMELEDRLADATKEINSITSDYINVKESNNHAQESLSIIREEVKGLHCQVEELAAEKRFVQEKYDELSTAVDARVDQLKVVISQREEELQRVKAQLFQRSNLGPSFQQAQSDMSQILRLEQEVKERDEEITRLSQQLAEATQEIESSAVIINKLKKSRVSAVEGDAAVINQLRGELHEAQQQVQQMRTQLLAAEEDAQLHAQDLSTVIGELQSYMAGEFSLADAVRELKEARSQVRIRDSQITQLTALANTLQININDLLEENGSLREQLKLEPREDIDIPGVKKTDWQNSKKIIDQLTNQVNRLQEEKVNLRTKVFELTRELSNAKGSLQLTTLELPRQFASGQTSMLQTTQPLEEQLSHLSAAVAQLVQGQQEGPVDDQLHQKMEALKEKCLRLEGESSSLEKIVFRKASDGKRRGPIQRQGLRAPAQSLSLRERCREERESGNSYPYLHVILQFAKDRDEWQAERKSLEESISQLEETVKAERARTEELNSTIDAISSSRGDVDGKLAKRTAELRYDLAITKRLSSNQGKEITALHNRMREKNEELQQHVLQNKQARNEIEQEQGLLKLRVQQLEGELDQMVPRTVADQTSAQMAAITAKYRALLQDQARMVEVLSKQLAAVELRELREKQKAEHATTMFQNVKKECDDLYQRVKELQNTVDTISKMNSTLQMTETELRCQLQSAVSREDYERVTQHSQQVIEEKAKLALDVKRLQGLLEVNTYQMKQREFVEAVDREEMEQLRQKAHDLAAISELHQDIVCLKVKNLELIATQEEAKVANEKLSIEISRLRQQLRDRDRLLETATDSSRSRATRLHVIIRDLRQQYAGAIPLHQQERLVDLMETLKQERNALQVALQKAQHDKMEAKVTLRQLKIKQEALDELKTALTSPKSTKHVADWCSKLEEAKQRNVELEEKTQMLEEERALTLVRLEGKERKLSELYSQIASVEKMWMDEQLVWEEREAELTRALEKHETRHQEALLGMKTLGFHDLPDQKLPLSKQLDQAQDMLRSKSTLIERKEKELEECQLKVEKLTKDLREKEVAVIAREKIINDLRLQGSSLKKPWTPRSIIQESEEQERPKALPPEEESIKIVVEGLKERLRLSQEAVNHYQDLLAKSHKEQQQQVAKQKEEYILLAQERDELVAKLRDLQSQLDSIPTRDTGSHALNEAQTAQIHSLEDVIKTLETRLEESKSQLMVSEGKVMHLERELTVSRHEHSEEREHLEVSGQVKAQQHQREVDRLLGEINNIRRERDELRKEVALLKESANRTPSVILRTLVEKLRDQLIEKEKQVAKLSQAVQDMKEKIMLNDDKQENTVRDEEKEPVSIEKEVAQATSRATETIKSELKKVHEAKKELEQKLQNQTMQISSLKEKNSEEIDKLNVELKTLKAQNLKLEKQMLQQKRANGTMKQKLEDLEGKSPLSIARAIENLREKLEKMNATHEIEENEAKKTQQQEQIIRWEERKKLKGTMDKLKTRVKELEEAQGMSQKKLEASKDLLSRVEKEKLIVQHKLNTMSRVSTEQMCGVCLKALNPMEMGNISTTPDVPPAPRTSRSTSRSRKNRVSPSPDRREGGVVSRVPPRSPKLVKKTQTDQDESEVQFRSQLKQALEEKHKLETRLKGAIEEITALRVRLQQKEEEEERLIVDRSSPIARRVGGAAVVLEYESRIASLEEEVRQKTRLLAHVKQVVREAAAREEVLVGEKEALLQKVTLLESVSEDTPAAHLVHELRQAKLTVNRQQRLLEHMQGKS</sequence>
<evidence type="ECO:0000256" key="3">
    <source>
        <dbReference type="ARBA" id="ARBA00022490"/>
    </source>
</evidence>
<feature type="coiled-coil region" evidence="8">
    <location>
        <begin position="1167"/>
        <end position="1208"/>
    </location>
</feature>
<comment type="caution">
    <text evidence="10">The sequence shown here is derived from an EMBL/GenBank/DDBJ whole genome shotgun (WGS) entry which is preliminary data.</text>
</comment>
<organism evidence="10 11">
    <name type="scientific">Penaeus vannamei</name>
    <name type="common">Whiteleg shrimp</name>
    <name type="synonym">Litopenaeus vannamei</name>
    <dbReference type="NCBI Taxonomy" id="6689"/>
    <lineage>
        <taxon>Eukaryota</taxon>
        <taxon>Metazoa</taxon>
        <taxon>Ecdysozoa</taxon>
        <taxon>Arthropoda</taxon>
        <taxon>Crustacea</taxon>
        <taxon>Multicrustacea</taxon>
        <taxon>Malacostraca</taxon>
        <taxon>Eumalacostraca</taxon>
        <taxon>Eucarida</taxon>
        <taxon>Decapoda</taxon>
        <taxon>Dendrobranchiata</taxon>
        <taxon>Penaeoidea</taxon>
        <taxon>Penaeidae</taxon>
        <taxon>Penaeus</taxon>
    </lineage>
</organism>
<evidence type="ECO:0000313" key="11">
    <source>
        <dbReference type="Proteomes" id="UP000283509"/>
    </source>
</evidence>
<keyword evidence="7" id="KW-0966">Cell projection</keyword>
<dbReference type="GO" id="GO:0030030">
    <property type="term" value="P:cell projection organization"/>
    <property type="evidence" value="ECO:0007669"/>
    <property type="project" value="UniProtKB-KW"/>
</dbReference>
<feature type="coiled-coil region" evidence="8">
    <location>
        <begin position="1505"/>
        <end position="1657"/>
    </location>
</feature>
<dbReference type="EMBL" id="QCYY01003160">
    <property type="protein sequence ID" value="ROT64968.1"/>
    <property type="molecule type" value="Genomic_DNA"/>
</dbReference>
<dbReference type="OrthoDB" id="6351660at2759"/>
<feature type="coiled-coil region" evidence="8">
    <location>
        <begin position="539"/>
        <end position="566"/>
    </location>
</feature>
<feature type="coiled-coil region" evidence="8">
    <location>
        <begin position="614"/>
        <end position="655"/>
    </location>
</feature>
<keyword evidence="6" id="KW-0206">Cytoskeleton</keyword>
<feature type="coiled-coil region" evidence="8">
    <location>
        <begin position="329"/>
        <end position="356"/>
    </location>
</feature>
<dbReference type="STRING" id="6689.A0A423SL46"/>
<dbReference type="PANTHER" id="PTHR18879:SF20">
    <property type="entry name" value="CENTROSOMAL PROTEIN OF 290 KDA"/>
    <property type="match status" value="1"/>
</dbReference>
<evidence type="ECO:0000313" key="10">
    <source>
        <dbReference type="EMBL" id="ROT64968.1"/>
    </source>
</evidence>
<evidence type="ECO:0000256" key="1">
    <source>
        <dbReference type="ARBA" id="ARBA00004120"/>
    </source>
</evidence>
<reference evidence="10 11" key="1">
    <citation type="submission" date="2018-04" db="EMBL/GenBank/DDBJ databases">
        <authorList>
            <person name="Zhang X."/>
            <person name="Yuan J."/>
            <person name="Li F."/>
            <person name="Xiang J."/>
        </authorList>
    </citation>
    <scope>NUCLEOTIDE SEQUENCE [LARGE SCALE GENOMIC DNA]</scope>
    <source>
        <tissue evidence="10">Muscle</tissue>
    </source>
</reference>
<feature type="coiled-coil region" evidence="8">
    <location>
        <begin position="1284"/>
        <end position="1471"/>
    </location>
</feature>
<feature type="coiled-coil region" evidence="8">
    <location>
        <begin position="86"/>
        <end position="303"/>
    </location>
</feature>
<keyword evidence="11" id="KW-1185">Reference proteome</keyword>
<dbReference type="PANTHER" id="PTHR18879">
    <property type="entry name" value="CENTROSOMAL PROTEIN OF 290 KDA"/>
    <property type="match status" value="1"/>
</dbReference>
<keyword evidence="5 8" id="KW-0175">Coiled coil</keyword>
<feature type="region of interest" description="Disordered" evidence="9">
    <location>
        <begin position="1704"/>
        <end position="1764"/>
    </location>
</feature>
<feature type="coiled-coil region" evidence="8">
    <location>
        <begin position="1764"/>
        <end position="1854"/>
    </location>
</feature>
<feature type="coiled-coil region" evidence="8">
    <location>
        <begin position="999"/>
        <end position="1115"/>
    </location>
</feature>
<gene>
    <name evidence="10" type="ORF">C7M84_017075</name>
</gene>
<keyword evidence="4" id="KW-0970">Cilium biogenesis/degradation</keyword>